<feature type="region of interest" description="Disordered" evidence="3">
    <location>
        <begin position="140"/>
        <end position="220"/>
    </location>
</feature>
<keyword evidence="4" id="KW-1185">Reference proteome</keyword>
<name>A0ABM0LZJ6_SACKO</name>
<keyword evidence="2" id="KW-0677">Repeat</keyword>
<dbReference type="Proteomes" id="UP000694865">
    <property type="component" value="Unplaced"/>
</dbReference>
<organism evidence="4 5">
    <name type="scientific">Saccoglossus kowalevskii</name>
    <name type="common">Acorn worm</name>
    <dbReference type="NCBI Taxonomy" id="10224"/>
    <lineage>
        <taxon>Eukaryota</taxon>
        <taxon>Metazoa</taxon>
        <taxon>Hemichordata</taxon>
        <taxon>Enteropneusta</taxon>
        <taxon>Harrimaniidae</taxon>
        <taxon>Saccoglossus</taxon>
    </lineage>
</organism>
<reference evidence="5" key="1">
    <citation type="submission" date="2025-08" db="UniProtKB">
        <authorList>
            <consortium name="RefSeq"/>
        </authorList>
    </citation>
    <scope>IDENTIFICATION</scope>
    <source>
        <tissue evidence="5">Testes</tissue>
    </source>
</reference>
<protein>
    <submittedName>
        <fullName evidence="5">Acyl-CoA-binding domain-containing protein 4-like</fullName>
    </submittedName>
</protein>
<dbReference type="SUPFAM" id="SSF117281">
    <property type="entry name" value="Kelch motif"/>
    <property type="match status" value="1"/>
</dbReference>
<evidence type="ECO:0000256" key="1">
    <source>
        <dbReference type="ARBA" id="ARBA00022441"/>
    </source>
</evidence>
<evidence type="ECO:0000256" key="2">
    <source>
        <dbReference type="ARBA" id="ARBA00022737"/>
    </source>
</evidence>
<keyword evidence="1" id="KW-0880">Kelch repeat</keyword>
<sequence>MQSDETFKVYAVMSVQDTPKELFSKEDCRHYHCHFPLPLPEYLVCFTLGQWDKTGSELHIRIVLDSETEPVEIGILTQNNRAVCWQGEWDSDFHRKSLHMLQQGRMAKLQVIAEDVPSITVDSGLELSRNDMLQDISTAMNSADENQDIEESFVTPKVMNGDSKTKSARGSNKKKRKPSYEETENTPSLNPVTKKTKNATRRLQEEWKNSPKKSPSERWGHSLCTINSSEAILIGGQGTRQQLSKDSIWLLNTEQKTWRVPTILNSDNAKPQYRMGHSTTYDPIVKCVYVFGGSKNLRWYNDIHVLDVETWTWSLVKTNGKAPTRAYHSTTLFGSELFVFGGVYPNPDPQPDGCSNQVHVYNPATESWYEPIVMGEKPLPRSGHSATLVNDKLIIFGGWDAPMCYNDLHILDLSMMDFTKPEIKGTPPSPRSWHAAVGLSNNRLLIHGGFDGDHALGDSFIFHLDTCIWTQLKHSLPISARAGHSMICLDNPDQNKDLTFKRQKILVFGGGDNEGSFFNQTTVFMVSDQL</sequence>
<dbReference type="Gene3D" id="2.120.10.80">
    <property type="entry name" value="Kelch-type beta propeller"/>
    <property type="match status" value="2"/>
</dbReference>
<dbReference type="InterPro" id="IPR015915">
    <property type="entry name" value="Kelch-typ_b-propeller"/>
</dbReference>
<dbReference type="GeneID" id="100376506"/>
<dbReference type="Pfam" id="PF13415">
    <property type="entry name" value="Beta-prop_FBX42"/>
    <property type="match status" value="1"/>
</dbReference>
<evidence type="ECO:0000256" key="3">
    <source>
        <dbReference type="SAM" id="MobiDB-lite"/>
    </source>
</evidence>
<evidence type="ECO:0000313" key="5">
    <source>
        <dbReference type="RefSeq" id="XP_006813187.1"/>
    </source>
</evidence>
<dbReference type="PANTHER" id="PTHR46093:SF19">
    <property type="entry name" value="RAB9 EFFECTOR PROTEIN WITH KELCH MOTIFS-LIKE"/>
    <property type="match status" value="1"/>
</dbReference>
<dbReference type="RefSeq" id="XP_006813187.1">
    <property type="nucleotide sequence ID" value="XM_006813124.1"/>
</dbReference>
<gene>
    <name evidence="5" type="primary">LOC100376506</name>
</gene>
<proteinExistence type="predicted"/>
<feature type="compositionally biased region" description="Basic and acidic residues" evidence="3">
    <location>
        <begin position="202"/>
        <end position="220"/>
    </location>
</feature>
<dbReference type="PANTHER" id="PTHR46093">
    <property type="entry name" value="ACYL-COA-BINDING DOMAIN-CONTAINING PROTEIN 5"/>
    <property type="match status" value="1"/>
</dbReference>
<accession>A0ABM0LZJ6</accession>
<evidence type="ECO:0000313" key="4">
    <source>
        <dbReference type="Proteomes" id="UP000694865"/>
    </source>
</evidence>